<evidence type="ECO:0000313" key="2">
    <source>
        <dbReference type="Proteomes" id="UP001148662"/>
    </source>
</evidence>
<dbReference type="Proteomes" id="UP001148662">
    <property type="component" value="Unassembled WGS sequence"/>
</dbReference>
<accession>A0ACC1RWS4</accession>
<protein>
    <submittedName>
        <fullName evidence="1">Uncharacterized protein</fullName>
    </submittedName>
</protein>
<evidence type="ECO:0000313" key="1">
    <source>
        <dbReference type="EMBL" id="KAJ3527355.1"/>
    </source>
</evidence>
<name>A0ACC1RWS4_9APHY</name>
<sequence>MQSILRGWNRWRPHIFAPIRKGLQVKPDVLKTSKPAYDRKPPWWARFTYTFIITDLAVTAAMAELVFDTWTEEKVLPEGETVNTKTTTAASTSGEAKDTEGPPKTFVARPLWQRLPLAGAQIAVGVGIAIMILTSHARIVRQLYVVPSSSLVQNEAYAALAHSPQSRFVLIKSANGAASSGHVFPLDACKLERGHDDAEMNVHVQGIRGNFWVGLPGATVNGEKTQSTWHAREALYNAFYGKDGKKMMAREAWNIKDGQPSIRAK</sequence>
<gene>
    <name evidence="1" type="ORF">NM688_g8138</name>
</gene>
<dbReference type="EMBL" id="JANHOG010002094">
    <property type="protein sequence ID" value="KAJ3527355.1"/>
    <property type="molecule type" value="Genomic_DNA"/>
</dbReference>
<comment type="caution">
    <text evidence="1">The sequence shown here is derived from an EMBL/GenBank/DDBJ whole genome shotgun (WGS) entry which is preliminary data.</text>
</comment>
<reference evidence="1" key="1">
    <citation type="submission" date="2022-07" db="EMBL/GenBank/DDBJ databases">
        <title>Genome Sequence of Phlebia brevispora.</title>
        <authorList>
            <person name="Buettner E."/>
        </authorList>
    </citation>
    <scope>NUCLEOTIDE SEQUENCE</scope>
    <source>
        <strain evidence="1">MPL23</strain>
    </source>
</reference>
<organism evidence="1 2">
    <name type="scientific">Phlebia brevispora</name>
    <dbReference type="NCBI Taxonomy" id="194682"/>
    <lineage>
        <taxon>Eukaryota</taxon>
        <taxon>Fungi</taxon>
        <taxon>Dikarya</taxon>
        <taxon>Basidiomycota</taxon>
        <taxon>Agaricomycotina</taxon>
        <taxon>Agaricomycetes</taxon>
        <taxon>Polyporales</taxon>
        <taxon>Meruliaceae</taxon>
        <taxon>Phlebia</taxon>
    </lineage>
</organism>
<keyword evidence="2" id="KW-1185">Reference proteome</keyword>
<proteinExistence type="predicted"/>